<reference evidence="1" key="1">
    <citation type="journal article" date="2014" name="Genome Announc.">
        <title>Draft Genome Sequence of Clostridium straminisolvens Strain JCM 21531T, Isolated from a Cellulose-Degrading Bacterial Community.</title>
        <authorList>
            <person name="Yuki M."/>
            <person name="Oshima K."/>
            <person name="Suda W."/>
            <person name="Sakamoto M."/>
            <person name="Kitamura K."/>
            <person name="Iida T."/>
            <person name="Hattori M."/>
            <person name="Ohkuma M."/>
        </authorList>
    </citation>
    <scope>NUCLEOTIDE SEQUENCE [LARGE SCALE GENOMIC DNA]</scope>
    <source>
        <strain evidence="1">JCM 21531</strain>
    </source>
</reference>
<dbReference type="SUPFAM" id="SSF140453">
    <property type="entry name" value="EsxAB dimer-like"/>
    <property type="match status" value="1"/>
</dbReference>
<dbReference type="STRING" id="1294263.JCM21531_3868"/>
<name>W4VBV5_9FIRM</name>
<evidence type="ECO:0000313" key="1">
    <source>
        <dbReference type="EMBL" id="GAE90273.1"/>
    </source>
</evidence>
<dbReference type="EMBL" id="BAVR01000061">
    <property type="protein sequence ID" value="GAE90273.1"/>
    <property type="molecule type" value="Genomic_DNA"/>
</dbReference>
<comment type="caution">
    <text evidence="1">The sequence shown here is derived from an EMBL/GenBank/DDBJ whole genome shotgun (WGS) entry which is preliminary data.</text>
</comment>
<keyword evidence="2" id="KW-1185">Reference proteome</keyword>
<organism evidence="1 2">
    <name type="scientific">Acetivibrio straminisolvens JCM 21531</name>
    <dbReference type="NCBI Taxonomy" id="1294263"/>
    <lineage>
        <taxon>Bacteria</taxon>
        <taxon>Bacillati</taxon>
        <taxon>Bacillota</taxon>
        <taxon>Clostridia</taxon>
        <taxon>Eubacteriales</taxon>
        <taxon>Oscillospiraceae</taxon>
        <taxon>Acetivibrio</taxon>
    </lineage>
</organism>
<protein>
    <recommendedName>
        <fullName evidence="3">WXG100 family type VII secretion target</fullName>
    </recommendedName>
</protein>
<gene>
    <name evidence="1" type="ORF">JCM21531_3868</name>
</gene>
<evidence type="ECO:0000313" key="2">
    <source>
        <dbReference type="Proteomes" id="UP000019109"/>
    </source>
</evidence>
<accession>W4VBV5</accession>
<dbReference type="RefSeq" id="WP_038290834.1">
    <property type="nucleotide sequence ID" value="NZ_BAVR01000061.1"/>
</dbReference>
<evidence type="ECO:0008006" key="3">
    <source>
        <dbReference type="Google" id="ProtNLM"/>
    </source>
</evidence>
<dbReference type="AlphaFoldDB" id="W4VBV5"/>
<dbReference type="Gene3D" id="1.10.287.1060">
    <property type="entry name" value="ESAT-6-like"/>
    <property type="match status" value="1"/>
</dbReference>
<dbReference type="OrthoDB" id="2083733at2"/>
<proteinExistence type="predicted"/>
<dbReference type="Proteomes" id="UP000019109">
    <property type="component" value="Unassembled WGS sequence"/>
</dbReference>
<sequence length="108" mass="12160">MADSGFVLADIEKLVQFEEQSQEAIEEFDAIKKEFERINQTLLSKWKGEGADAYRQETDHILTNIGGIKDVLDAINNGAIKAIKENYLMLDEELGQFNRNPQAADENG</sequence>
<dbReference type="InterPro" id="IPR036689">
    <property type="entry name" value="ESAT-6-like_sf"/>
</dbReference>